<gene>
    <name evidence="1" type="ORF">FJW01_05570</name>
</gene>
<protein>
    <submittedName>
        <fullName evidence="1">Uncharacterized protein</fullName>
    </submittedName>
</protein>
<sequence length="270" mass="29348">MISASENSLTGVDVFSKQASLPKTIPLTKEQVSRVIDTAPSALPQLSQAARDKNLNEVIQLRNGILDQSRAVTNGIINDIDTGFAALQSDATLSETDMAGLISDALQSYSGSGNTTTLSMDLAVTKGMLNKLVERFVPEEKQADSYREVAKFVADKVRAQDTLLHDLTQQSLDIARQYGDSAGVNQFQQQLDLLSRGEHETQKERDTLFSLTDTSGSSAGWLSGFRQVVSQSSDSDFFKSISYDHIAQLGSRIAQFVHKAQHADPGFSLS</sequence>
<keyword evidence="2" id="KW-1185">Reference proteome</keyword>
<name>A0A506QK07_9GAMM</name>
<dbReference type="EMBL" id="VHJA01000041">
    <property type="protein sequence ID" value="TPV45398.1"/>
    <property type="molecule type" value="Genomic_DNA"/>
</dbReference>
<proteinExistence type="predicted"/>
<dbReference type="RefSeq" id="WP_128086242.1">
    <property type="nucleotide sequence ID" value="NZ_CP071405.1"/>
</dbReference>
<accession>A0A506QK07</accession>
<organism evidence="1 2">
    <name type="scientific">Pantoea deleyi</name>
    <dbReference type="NCBI Taxonomy" id="470932"/>
    <lineage>
        <taxon>Bacteria</taxon>
        <taxon>Pseudomonadati</taxon>
        <taxon>Pseudomonadota</taxon>
        <taxon>Gammaproteobacteria</taxon>
        <taxon>Enterobacterales</taxon>
        <taxon>Erwiniaceae</taxon>
        <taxon>Pantoea</taxon>
    </lineage>
</organism>
<comment type="caution">
    <text evidence="1">The sequence shown here is derived from an EMBL/GenBank/DDBJ whole genome shotgun (WGS) entry which is preliminary data.</text>
</comment>
<evidence type="ECO:0000313" key="2">
    <source>
        <dbReference type="Proteomes" id="UP000317747"/>
    </source>
</evidence>
<dbReference type="OrthoDB" id="6556309at2"/>
<evidence type="ECO:0000313" key="1">
    <source>
        <dbReference type="EMBL" id="TPV45398.1"/>
    </source>
</evidence>
<dbReference type="AlphaFoldDB" id="A0A506QK07"/>
<reference evidence="1 2" key="1">
    <citation type="submission" date="2019-06" db="EMBL/GenBank/DDBJ databases">
        <title>Taxogenomics and systematics of the genus Pantoea.</title>
        <authorList>
            <person name="Tambong J.T."/>
        </authorList>
    </citation>
    <scope>NUCLEOTIDE SEQUENCE [LARGE SCALE GENOMIC DNA]</scope>
    <source>
        <strain evidence="1 2">LMG 24200</strain>
    </source>
</reference>
<dbReference type="Proteomes" id="UP000317747">
    <property type="component" value="Unassembled WGS sequence"/>
</dbReference>